<dbReference type="InterPro" id="IPR000792">
    <property type="entry name" value="Tscrpt_reg_LuxR_C"/>
</dbReference>
<keyword evidence="1" id="KW-0805">Transcription regulation</keyword>
<organism evidence="5 6">
    <name type="scientific">Paractinoplanes atraurantiacus</name>
    <dbReference type="NCBI Taxonomy" id="1036182"/>
    <lineage>
        <taxon>Bacteria</taxon>
        <taxon>Bacillati</taxon>
        <taxon>Actinomycetota</taxon>
        <taxon>Actinomycetes</taxon>
        <taxon>Micromonosporales</taxon>
        <taxon>Micromonosporaceae</taxon>
        <taxon>Paractinoplanes</taxon>
    </lineage>
</organism>
<keyword evidence="3" id="KW-0804">Transcription</keyword>
<dbReference type="GO" id="GO:0006355">
    <property type="term" value="P:regulation of DNA-templated transcription"/>
    <property type="evidence" value="ECO:0007669"/>
    <property type="project" value="InterPro"/>
</dbReference>
<evidence type="ECO:0000313" key="5">
    <source>
        <dbReference type="EMBL" id="SNY69775.1"/>
    </source>
</evidence>
<evidence type="ECO:0000259" key="4">
    <source>
        <dbReference type="PROSITE" id="PS50043"/>
    </source>
</evidence>
<accession>A0A285KB01</accession>
<dbReference type="Proteomes" id="UP000219612">
    <property type="component" value="Unassembled WGS sequence"/>
</dbReference>
<dbReference type="SUPFAM" id="SSF46894">
    <property type="entry name" value="C-terminal effector domain of the bipartite response regulators"/>
    <property type="match status" value="1"/>
</dbReference>
<gene>
    <name evidence="5" type="ORF">SAMN05421748_1367</name>
</gene>
<dbReference type="GO" id="GO:0003677">
    <property type="term" value="F:DNA binding"/>
    <property type="evidence" value="ECO:0007669"/>
    <property type="project" value="UniProtKB-KW"/>
</dbReference>
<dbReference type="PANTHER" id="PTHR43214">
    <property type="entry name" value="TWO-COMPONENT RESPONSE REGULATOR"/>
    <property type="match status" value="1"/>
</dbReference>
<proteinExistence type="predicted"/>
<evidence type="ECO:0000256" key="3">
    <source>
        <dbReference type="ARBA" id="ARBA00023163"/>
    </source>
</evidence>
<sequence>MTPPFAGDLLLTLATDGRLVLDEAEADRAIAHLERSLATVRARLEGSREWEAALVGPGAEDMLDGVFVRQVAPGLLERAAVELPKYIEALRTSSPPADFARDDGDLVRVVVRSADVLSREGLAGFLEAGGEFEVLQESSMAGAEVIVVCCDRLTSGVVALLRLSAARAGVPVVLVTRDLSEDELLVALECRVVAVLPLAAVTPDRVVRSVRAAASGGGVLSPELVRALGKHFERLQCEVLGPYGPNAATLTPREVDVLRLMAEGFDTGEIADALGYAERTVDNVVFSMTSRLNLRNRSHAVAYALRLGVI</sequence>
<dbReference type="PROSITE" id="PS00622">
    <property type="entry name" value="HTH_LUXR_1"/>
    <property type="match status" value="1"/>
</dbReference>
<dbReference type="EMBL" id="OBDY01000036">
    <property type="protein sequence ID" value="SNY69775.1"/>
    <property type="molecule type" value="Genomic_DNA"/>
</dbReference>
<evidence type="ECO:0000256" key="2">
    <source>
        <dbReference type="ARBA" id="ARBA00023125"/>
    </source>
</evidence>
<dbReference type="PROSITE" id="PS50043">
    <property type="entry name" value="HTH_LUXR_2"/>
    <property type="match status" value="1"/>
</dbReference>
<dbReference type="SMART" id="SM00421">
    <property type="entry name" value="HTH_LUXR"/>
    <property type="match status" value="1"/>
</dbReference>
<dbReference type="Gene3D" id="3.40.50.2300">
    <property type="match status" value="1"/>
</dbReference>
<name>A0A285KB01_9ACTN</name>
<protein>
    <submittedName>
        <fullName evidence="5">DNA-binding response regulator, NarL/FixJ family, contains REC and HTH domains</fullName>
    </submittedName>
</protein>
<dbReference type="AlphaFoldDB" id="A0A285KB01"/>
<dbReference type="CDD" id="cd06170">
    <property type="entry name" value="LuxR_C_like"/>
    <property type="match status" value="1"/>
</dbReference>
<dbReference type="PRINTS" id="PR00038">
    <property type="entry name" value="HTHLUXR"/>
</dbReference>
<dbReference type="Pfam" id="PF00196">
    <property type="entry name" value="GerE"/>
    <property type="match status" value="1"/>
</dbReference>
<evidence type="ECO:0000256" key="1">
    <source>
        <dbReference type="ARBA" id="ARBA00023015"/>
    </source>
</evidence>
<reference evidence="5 6" key="1">
    <citation type="submission" date="2017-09" db="EMBL/GenBank/DDBJ databases">
        <authorList>
            <person name="Ehlers B."/>
            <person name="Leendertz F.H."/>
        </authorList>
    </citation>
    <scope>NUCLEOTIDE SEQUENCE [LARGE SCALE GENOMIC DNA]</scope>
    <source>
        <strain evidence="5 6">CGMCC 4.6857</strain>
    </source>
</reference>
<dbReference type="InterPro" id="IPR016032">
    <property type="entry name" value="Sig_transdc_resp-reg_C-effctor"/>
</dbReference>
<keyword evidence="2 5" id="KW-0238">DNA-binding</keyword>
<evidence type="ECO:0000313" key="6">
    <source>
        <dbReference type="Proteomes" id="UP000219612"/>
    </source>
</evidence>
<dbReference type="InterPro" id="IPR039420">
    <property type="entry name" value="WalR-like"/>
</dbReference>
<dbReference type="PANTHER" id="PTHR43214:SF24">
    <property type="entry name" value="TRANSCRIPTIONAL REGULATORY PROTEIN NARL-RELATED"/>
    <property type="match status" value="1"/>
</dbReference>
<keyword evidence="6" id="KW-1185">Reference proteome</keyword>
<feature type="domain" description="HTH luxR-type" evidence="4">
    <location>
        <begin position="243"/>
        <end position="308"/>
    </location>
</feature>